<dbReference type="AlphaFoldDB" id="A0A430RUL5"/>
<evidence type="ECO:0000256" key="1">
    <source>
        <dbReference type="ARBA" id="ARBA00022741"/>
    </source>
</evidence>
<dbReference type="PANTHER" id="PTHR11361">
    <property type="entry name" value="DNA MISMATCH REPAIR PROTEIN MUTS FAMILY MEMBER"/>
    <property type="match status" value="1"/>
</dbReference>
<dbReference type="InterPro" id="IPR027417">
    <property type="entry name" value="P-loop_NTPase"/>
</dbReference>
<keyword evidence="3" id="KW-0238">DNA-binding</keyword>
<dbReference type="PANTHER" id="PTHR11361:SF34">
    <property type="entry name" value="DNA MISMATCH REPAIR PROTEIN MSH1, MITOCHONDRIAL"/>
    <property type="match status" value="1"/>
</dbReference>
<protein>
    <submittedName>
        <fullName evidence="5">DNA mismatch repair protein MutS</fullName>
    </submittedName>
</protein>
<dbReference type="SUPFAM" id="SSF52540">
    <property type="entry name" value="P-loop containing nucleoside triphosphate hydrolases"/>
    <property type="match status" value="1"/>
</dbReference>
<dbReference type="SMART" id="SM00534">
    <property type="entry name" value="MUTSac"/>
    <property type="match status" value="1"/>
</dbReference>
<name>A0A430RUL5_THESC</name>
<dbReference type="InterPro" id="IPR045076">
    <property type="entry name" value="MutS"/>
</dbReference>
<dbReference type="GO" id="GO:0140664">
    <property type="term" value="F:ATP-dependent DNA damage sensor activity"/>
    <property type="evidence" value="ECO:0007669"/>
    <property type="project" value="InterPro"/>
</dbReference>
<organism evidence="5 6">
    <name type="scientific">Thermus scotoductus</name>
    <dbReference type="NCBI Taxonomy" id="37636"/>
    <lineage>
        <taxon>Bacteria</taxon>
        <taxon>Thermotogati</taxon>
        <taxon>Deinococcota</taxon>
        <taxon>Deinococci</taxon>
        <taxon>Thermales</taxon>
        <taxon>Thermaceae</taxon>
        <taxon>Thermus</taxon>
    </lineage>
</organism>
<evidence type="ECO:0000256" key="3">
    <source>
        <dbReference type="ARBA" id="ARBA00023125"/>
    </source>
</evidence>
<dbReference type="InterPro" id="IPR000432">
    <property type="entry name" value="DNA_mismatch_repair_MutS_C"/>
</dbReference>
<gene>
    <name evidence="5" type="ORF">CSW40_09640</name>
</gene>
<sequence>MTGANRGGKTTCLRSLGLAQIMMQAGLFVGAEFFESGLVDGLFTHFKREEDPSLEAGRFEEELRRLSDLVDHLTARPLFLFNESFAATSEPEGSELGAQVIQALVERGIRVVFVTHFYTLAAAFLGNAKALFLRAERLPDGRRTYRLKEAPP</sequence>
<dbReference type="GO" id="GO:0006298">
    <property type="term" value="P:mismatch repair"/>
    <property type="evidence" value="ECO:0007669"/>
    <property type="project" value="InterPro"/>
</dbReference>
<evidence type="ECO:0000313" key="5">
    <source>
        <dbReference type="EMBL" id="RTH23422.1"/>
    </source>
</evidence>
<evidence type="ECO:0000259" key="4">
    <source>
        <dbReference type="SMART" id="SM00534"/>
    </source>
</evidence>
<evidence type="ECO:0000256" key="2">
    <source>
        <dbReference type="ARBA" id="ARBA00022840"/>
    </source>
</evidence>
<dbReference type="Gene3D" id="3.40.50.300">
    <property type="entry name" value="P-loop containing nucleotide triphosphate hydrolases"/>
    <property type="match status" value="1"/>
</dbReference>
<feature type="non-terminal residue" evidence="5">
    <location>
        <position position="152"/>
    </location>
</feature>
<reference evidence="5 6" key="1">
    <citation type="journal article" date="2019" name="Extremophiles">
        <title>Biogeography of thermophiles and predominance of Thermus scotoductus in domestic water heaters.</title>
        <authorList>
            <person name="Wilpiszeski R.L."/>
            <person name="Zhang Z."/>
            <person name="House C.H."/>
        </authorList>
    </citation>
    <scope>NUCLEOTIDE SEQUENCE [LARGE SCALE GENOMIC DNA]</scope>
    <source>
        <strain evidence="5 6">27_S27</strain>
    </source>
</reference>
<evidence type="ECO:0000313" key="6">
    <source>
        <dbReference type="Proteomes" id="UP000286712"/>
    </source>
</evidence>
<dbReference type="EMBL" id="PELW01000325">
    <property type="protein sequence ID" value="RTH23422.1"/>
    <property type="molecule type" value="Genomic_DNA"/>
</dbReference>
<dbReference type="GO" id="GO:0005524">
    <property type="term" value="F:ATP binding"/>
    <property type="evidence" value="ECO:0007669"/>
    <property type="project" value="UniProtKB-KW"/>
</dbReference>
<feature type="domain" description="DNA mismatch repair proteins mutS family" evidence="4">
    <location>
        <begin position="2"/>
        <end position="146"/>
    </location>
</feature>
<dbReference type="Proteomes" id="UP000286712">
    <property type="component" value="Unassembled WGS sequence"/>
</dbReference>
<dbReference type="Pfam" id="PF00488">
    <property type="entry name" value="MutS_V"/>
    <property type="match status" value="1"/>
</dbReference>
<comment type="caution">
    <text evidence="5">The sequence shown here is derived from an EMBL/GenBank/DDBJ whole genome shotgun (WGS) entry which is preliminary data.</text>
</comment>
<proteinExistence type="predicted"/>
<accession>A0A430RUL5</accession>
<dbReference type="GO" id="GO:0005829">
    <property type="term" value="C:cytosol"/>
    <property type="evidence" value="ECO:0007669"/>
    <property type="project" value="TreeGrafter"/>
</dbReference>
<dbReference type="GO" id="GO:0030983">
    <property type="term" value="F:mismatched DNA binding"/>
    <property type="evidence" value="ECO:0007669"/>
    <property type="project" value="InterPro"/>
</dbReference>
<keyword evidence="2" id="KW-0067">ATP-binding</keyword>
<keyword evidence="1" id="KW-0547">Nucleotide-binding</keyword>